<sequence length="281" mass="30717">MIRKKGRFQIKSKNLAVHLSLIFFAILAIGPIFIIIINSFKTSEGIFTGPLKLPNSETFTLDGFKRAVAQGNFVRNYANSTIITIGSTVLTVICSCLAAYGITEYTTKLSKLIAGLFTIGIMLPVTLGTIVIIKMMVWLNILNTHISLILVYVGIFVPLGVILMVTNFRTISNDLKEAARIDGANEFKTFLIVLPLVMPGVAAVAAITMLPVWNDLWFPLILTAGPKTQTLTLGIQQFVGTYNNDWQALLAGLVLSAIPLILLFTIFSKQFIKGLSDGYGK</sequence>
<dbReference type="EMBL" id="CAEZSB010000051">
    <property type="protein sequence ID" value="CAB4533571.1"/>
    <property type="molecule type" value="Genomic_DNA"/>
</dbReference>
<dbReference type="PANTHER" id="PTHR43744">
    <property type="entry name" value="ABC TRANSPORTER PERMEASE PROTEIN MG189-RELATED-RELATED"/>
    <property type="match status" value="1"/>
</dbReference>
<gene>
    <name evidence="9" type="ORF">UFOPK1395_00616</name>
</gene>
<feature type="transmembrane region" description="Helical" evidence="7">
    <location>
        <begin position="189"/>
        <end position="213"/>
    </location>
</feature>
<proteinExistence type="predicted"/>
<keyword evidence="2" id="KW-0813">Transport</keyword>
<comment type="subcellular location">
    <subcellularLocation>
        <location evidence="1">Cell membrane</location>
        <topology evidence="1">Multi-pass membrane protein</topology>
    </subcellularLocation>
</comment>
<keyword evidence="4 7" id="KW-0812">Transmembrane</keyword>
<evidence type="ECO:0000256" key="1">
    <source>
        <dbReference type="ARBA" id="ARBA00004651"/>
    </source>
</evidence>
<evidence type="ECO:0000256" key="2">
    <source>
        <dbReference type="ARBA" id="ARBA00022448"/>
    </source>
</evidence>
<evidence type="ECO:0000256" key="7">
    <source>
        <dbReference type="SAM" id="Phobius"/>
    </source>
</evidence>
<dbReference type="InterPro" id="IPR000515">
    <property type="entry name" value="MetI-like"/>
</dbReference>
<evidence type="ECO:0000256" key="5">
    <source>
        <dbReference type="ARBA" id="ARBA00022989"/>
    </source>
</evidence>
<protein>
    <submittedName>
        <fullName evidence="9">Unannotated protein</fullName>
    </submittedName>
</protein>
<dbReference type="GO" id="GO:0005886">
    <property type="term" value="C:plasma membrane"/>
    <property type="evidence" value="ECO:0007669"/>
    <property type="project" value="UniProtKB-SubCell"/>
</dbReference>
<evidence type="ECO:0000256" key="3">
    <source>
        <dbReference type="ARBA" id="ARBA00022475"/>
    </source>
</evidence>
<evidence type="ECO:0000259" key="8">
    <source>
        <dbReference type="PROSITE" id="PS50928"/>
    </source>
</evidence>
<feature type="transmembrane region" description="Helical" evidence="7">
    <location>
        <begin position="246"/>
        <end position="267"/>
    </location>
</feature>
<dbReference type="Pfam" id="PF00528">
    <property type="entry name" value="BPD_transp_1"/>
    <property type="match status" value="1"/>
</dbReference>
<keyword evidence="5 7" id="KW-1133">Transmembrane helix</keyword>
<feature type="transmembrane region" description="Helical" evidence="7">
    <location>
        <begin position="21"/>
        <end position="40"/>
    </location>
</feature>
<reference evidence="9" key="1">
    <citation type="submission" date="2020-05" db="EMBL/GenBank/DDBJ databases">
        <authorList>
            <person name="Chiriac C."/>
            <person name="Salcher M."/>
            <person name="Ghai R."/>
            <person name="Kavagutti S V."/>
        </authorList>
    </citation>
    <scope>NUCLEOTIDE SEQUENCE</scope>
</reference>
<name>A0A6J6B3M9_9ZZZZ</name>
<feature type="transmembrane region" description="Helical" evidence="7">
    <location>
        <begin position="145"/>
        <end position="168"/>
    </location>
</feature>
<feature type="transmembrane region" description="Helical" evidence="7">
    <location>
        <begin position="112"/>
        <end position="133"/>
    </location>
</feature>
<evidence type="ECO:0000256" key="6">
    <source>
        <dbReference type="ARBA" id="ARBA00023136"/>
    </source>
</evidence>
<accession>A0A6J6B3M9</accession>
<organism evidence="9">
    <name type="scientific">freshwater metagenome</name>
    <dbReference type="NCBI Taxonomy" id="449393"/>
    <lineage>
        <taxon>unclassified sequences</taxon>
        <taxon>metagenomes</taxon>
        <taxon>ecological metagenomes</taxon>
    </lineage>
</organism>
<dbReference type="CDD" id="cd06261">
    <property type="entry name" value="TM_PBP2"/>
    <property type="match status" value="1"/>
</dbReference>
<feature type="domain" description="ABC transmembrane type-1" evidence="8">
    <location>
        <begin position="77"/>
        <end position="267"/>
    </location>
</feature>
<dbReference type="PROSITE" id="PS50928">
    <property type="entry name" value="ABC_TM1"/>
    <property type="match status" value="1"/>
</dbReference>
<evidence type="ECO:0000313" key="9">
    <source>
        <dbReference type="EMBL" id="CAB4533571.1"/>
    </source>
</evidence>
<dbReference type="GO" id="GO:0055085">
    <property type="term" value="P:transmembrane transport"/>
    <property type="evidence" value="ECO:0007669"/>
    <property type="project" value="InterPro"/>
</dbReference>
<keyword evidence="3" id="KW-1003">Cell membrane</keyword>
<dbReference type="InterPro" id="IPR035906">
    <property type="entry name" value="MetI-like_sf"/>
</dbReference>
<evidence type="ECO:0000256" key="4">
    <source>
        <dbReference type="ARBA" id="ARBA00022692"/>
    </source>
</evidence>
<dbReference type="SUPFAM" id="SSF161098">
    <property type="entry name" value="MetI-like"/>
    <property type="match status" value="1"/>
</dbReference>
<dbReference type="AlphaFoldDB" id="A0A6J6B3M9"/>
<feature type="transmembrane region" description="Helical" evidence="7">
    <location>
        <begin position="82"/>
        <end position="100"/>
    </location>
</feature>
<dbReference type="PANTHER" id="PTHR43744:SF12">
    <property type="entry name" value="ABC TRANSPORTER PERMEASE PROTEIN MG189-RELATED"/>
    <property type="match status" value="1"/>
</dbReference>
<dbReference type="Gene3D" id="1.10.3720.10">
    <property type="entry name" value="MetI-like"/>
    <property type="match status" value="1"/>
</dbReference>
<keyword evidence="6 7" id="KW-0472">Membrane</keyword>